<reference evidence="2" key="2">
    <citation type="journal article" date="2018" name="BMC Genomics">
        <title>Genomic insights into host adaptation between the wheat stripe rust pathogen (Puccinia striiformis f. sp. tritici) and the barley stripe rust pathogen (Puccinia striiformis f. sp. hordei).</title>
        <authorList>
            <person name="Xia C."/>
            <person name="Wang M."/>
            <person name="Yin C."/>
            <person name="Cornejo O.E."/>
            <person name="Hulbert S.H."/>
            <person name="Chen X."/>
        </authorList>
    </citation>
    <scope>NUCLEOTIDE SEQUENCE [LARGE SCALE GENOMIC DNA]</scope>
    <source>
        <strain evidence="2">93TX-2</strain>
    </source>
</reference>
<gene>
    <name evidence="1" type="ORF">PSHT_04462</name>
</gene>
<organism evidence="1 2">
    <name type="scientific">Puccinia striiformis</name>
    <dbReference type="NCBI Taxonomy" id="27350"/>
    <lineage>
        <taxon>Eukaryota</taxon>
        <taxon>Fungi</taxon>
        <taxon>Dikarya</taxon>
        <taxon>Basidiomycota</taxon>
        <taxon>Pucciniomycotina</taxon>
        <taxon>Pucciniomycetes</taxon>
        <taxon>Pucciniales</taxon>
        <taxon>Pucciniaceae</taxon>
        <taxon>Puccinia</taxon>
    </lineage>
</organism>
<protein>
    <submittedName>
        <fullName evidence="1">Uncharacterized protein</fullName>
    </submittedName>
</protein>
<accession>A0A2S4WCV8</accession>
<sequence>MVDLHIQFTSSDLILISKNSSVTKPPPFDLLPSKRPIYTFKFDGGDKRYRGYDNCAARNRLETFDRNRRSFFLLELCVGS</sequence>
<keyword evidence="2" id="KW-1185">Reference proteome</keyword>
<evidence type="ECO:0000313" key="2">
    <source>
        <dbReference type="Proteomes" id="UP000238274"/>
    </source>
</evidence>
<dbReference type="Proteomes" id="UP000238274">
    <property type="component" value="Unassembled WGS sequence"/>
</dbReference>
<dbReference type="EMBL" id="PKSM01000046">
    <property type="protein sequence ID" value="POW19626.1"/>
    <property type="molecule type" value="Genomic_DNA"/>
</dbReference>
<reference evidence="1 2" key="1">
    <citation type="submission" date="2017-12" db="EMBL/GenBank/DDBJ databases">
        <title>Gene loss provides genomic basis for host adaptation in cereal stripe rust fungi.</title>
        <authorList>
            <person name="Xia C."/>
        </authorList>
    </citation>
    <scope>NUCLEOTIDE SEQUENCE [LARGE SCALE GENOMIC DNA]</scope>
    <source>
        <strain evidence="1 2">93TX-2</strain>
    </source>
</reference>
<dbReference type="VEuPathDB" id="FungiDB:PSHT_04462"/>
<name>A0A2S4WCV8_9BASI</name>
<dbReference type="AlphaFoldDB" id="A0A2S4WCV8"/>
<reference evidence="2" key="3">
    <citation type="journal article" date="2018" name="Mol. Plant Microbe Interact.">
        <title>Genome sequence resources for the wheat stripe rust pathogen (Puccinia striiformis f. sp. tritici) and the barley stripe rust pathogen (Puccinia striiformis f. sp. hordei).</title>
        <authorList>
            <person name="Xia C."/>
            <person name="Wang M."/>
            <person name="Yin C."/>
            <person name="Cornejo O.E."/>
            <person name="Hulbert S.H."/>
            <person name="Chen X."/>
        </authorList>
    </citation>
    <scope>NUCLEOTIDE SEQUENCE [LARGE SCALE GENOMIC DNA]</scope>
    <source>
        <strain evidence="2">93TX-2</strain>
    </source>
</reference>
<evidence type="ECO:0000313" key="1">
    <source>
        <dbReference type="EMBL" id="POW19626.1"/>
    </source>
</evidence>
<comment type="caution">
    <text evidence="1">The sequence shown here is derived from an EMBL/GenBank/DDBJ whole genome shotgun (WGS) entry which is preliminary data.</text>
</comment>
<proteinExistence type="predicted"/>